<gene>
    <name evidence="2" type="ORF">A5792_26105</name>
</gene>
<dbReference type="AlphaFoldDB" id="A0A1A0QYJ6"/>
<dbReference type="OrthoDB" id="3368702at2"/>
<dbReference type="PANTHER" id="PTHR37315:SF1">
    <property type="entry name" value="UPF0311 PROTEIN BLR7842"/>
    <property type="match status" value="1"/>
</dbReference>
<comment type="caution">
    <text evidence="2">The sequence shown here is derived from an EMBL/GenBank/DDBJ whole genome shotgun (WGS) entry which is preliminary data.</text>
</comment>
<dbReference type="PANTHER" id="PTHR37315">
    <property type="entry name" value="UPF0311 PROTEIN BLR7842"/>
    <property type="match status" value="1"/>
</dbReference>
<reference evidence="3" key="1">
    <citation type="submission" date="2016-06" db="EMBL/GenBank/DDBJ databases">
        <authorList>
            <person name="Sutton G."/>
            <person name="Brinkac L."/>
            <person name="Sanka R."/>
            <person name="Adams M."/>
            <person name="Lau E."/>
            <person name="Mehaffy C."/>
            <person name="Tameris M."/>
            <person name="Hatherill M."/>
            <person name="Hanekom W."/>
            <person name="Mahomed H."/>
            <person name="Mcshane H."/>
        </authorList>
    </citation>
    <scope>NUCLEOTIDE SEQUENCE [LARGE SCALE GENOMIC DNA]</scope>
    <source>
        <strain evidence="3">852002-51209_SCH5440388</strain>
    </source>
</reference>
<dbReference type="InterPro" id="IPR020915">
    <property type="entry name" value="UPF0311"/>
</dbReference>
<proteinExistence type="inferred from homology"/>
<name>A0A1A0QYJ6_MYCPR</name>
<evidence type="ECO:0000313" key="2">
    <source>
        <dbReference type="EMBL" id="OBB27270.1"/>
    </source>
</evidence>
<evidence type="ECO:0000313" key="3">
    <source>
        <dbReference type="Proteomes" id="UP000093902"/>
    </source>
</evidence>
<dbReference type="HAMAP" id="MF_00775">
    <property type="entry name" value="UPF0311"/>
    <property type="match status" value="1"/>
</dbReference>
<protein>
    <recommendedName>
        <fullName evidence="1">UPF0311 protein A5792_26105</fullName>
    </recommendedName>
</protein>
<organism evidence="2 3">
    <name type="scientific">Mycolicibacterium peregrinum</name>
    <name type="common">Mycobacterium peregrinum</name>
    <dbReference type="NCBI Taxonomy" id="43304"/>
    <lineage>
        <taxon>Bacteria</taxon>
        <taxon>Bacillati</taxon>
        <taxon>Actinomycetota</taxon>
        <taxon>Actinomycetes</taxon>
        <taxon>Mycobacteriales</taxon>
        <taxon>Mycobacteriaceae</taxon>
        <taxon>Mycolicibacterium</taxon>
    </lineage>
</organism>
<dbReference type="Proteomes" id="UP000093902">
    <property type="component" value="Unassembled WGS sequence"/>
</dbReference>
<dbReference type="RefSeq" id="WP_064934170.1">
    <property type="nucleotide sequence ID" value="NZ_LZSO01000031.1"/>
</dbReference>
<dbReference type="EMBL" id="LZSO01000031">
    <property type="protein sequence ID" value="OBB27270.1"/>
    <property type="molecule type" value="Genomic_DNA"/>
</dbReference>
<evidence type="ECO:0000256" key="1">
    <source>
        <dbReference type="HAMAP-Rule" id="MF_00775"/>
    </source>
</evidence>
<dbReference type="Gene3D" id="2.40.160.20">
    <property type="match status" value="1"/>
</dbReference>
<comment type="similarity">
    <text evidence="1">Belongs to the UPF0311 family.</text>
</comment>
<sequence length="152" mass="16197">MKLEPEFSYTAELAEPQIVGPGPYGLRQVLAVTGGKVTGKRFSGTAAPGGGDWLLAGEDGYGRLDVRAQFYTDDGAVIYMSYQGLVEVNEAAAGALGGADTGTDFGDHYFVTTPRLESGDPKYAWVNQSIFVGQGRIQPGPIVEFQVFRVVV</sequence>
<dbReference type="STRING" id="43304.GCA_001403655_01348"/>
<dbReference type="Pfam" id="PF11578">
    <property type="entry name" value="DUF3237"/>
    <property type="match status" value="1"/>
</dbReference>
<accession>A0A1A0QYJ6</accession>